<dbReference type="CDD" id="cd00267">
    <property type="entry name" value="ABC_ATPase"/>
    <property type="match status" value="1"/>
</dbReference>
<dbReference type="GO" id="GO:0016887">
    <property type="term" value="F:ATP hydrolysis activity"/>
    <property type="evidence" value="ECO:0007669"/>
    <property type="project" value="InterPro"/>
</dbReference>
<name>A0A2I7N766_9NEIS</name>
<keyword evidence="1" id="KW-0472">Membrane</keyword>
<accession>A0A2I7N766</accession>
<dbReference type="OrthoDB" id="9776369at2"/>
<dbReference type="GO" id="GO:0005524">
    <property type="term" value="F:ATP binding"/>
    <property type="evidence" value="ECO:0007669"/>
    <property type="project" value="UniProtKB-KW"/>
</dbReference>
<feature type="domain" description="ABC transporter" evidence="4">
    <location>
        <begin position="261"/>
        <end position="482"/>
    </location>
</feature>
<evidence type="ECO:0000256" key="3">
    <source>
        <dbReference type="ARBA" id="ARBA00022840"/>
    </source>
</evidence>
<evidence type="ECO:0000313" key="6">
    <source>
        <dbReference type="Proteomes" id="UP000236655"/>
    </source>
</evidence>
<dbReference type="InterPro" id="IPR003439">
    <property type="entry name" value="ABC_transporter-like_ATP-bd"/>
</dbReference>
<dbReference type="InterPro" id="IPR017871">
    <property type="entry name" value="ABC_transporter-like_CS"/>
</dbReference>
<evidence type="ECO:0000256" key="1">
    <source>
        <dbReference type="ARBA" id="ARBA00022475"/>
    </source>
</evidence>
<proteinExistence type="predicted"/>
<dbReference type="AlphaFoldDB" id="A0A2I7N766"/>
<dbReference type="SMART" id="SM00382">
    <property type="entry name" value="AAA"/>
    <property type="match status" value="2"/>
</dbReference>
<keyword evidence="6" id="KW-1185">Reference proteome</keyword>
<dbReference type="Pfam" id="PF00005">
    <property type="entry name" value="ABC_tran"/>
    <property type="match status" value="2"/>
</dbReference>
<reference evidence="6" key="1">
    <citation type="submission" date="2017-11" db="EMBL/GenBank/DDBJ databases">
        <authorList>
            <person name="Chan K.G."/>
            <person name="Lee L.S."/>
        </authorList>
    </citation>
    <scope>NUCLEOTIDE SEQUENCE [LARGE SCALE GENOMIC DNA]</scope>
    <source>
        <strain evidence="6">DSM 100970</strain>
    </source>
</reference>
<dbReference type="PANTHER" id="PTHR43158">
    <property type="entry name" value="SKFA PEPTIDE EXPORT ATP-BINDING PROTEIN SKFE"/>
    <property type="match status" value="1"/>
</dbReference>
<dbReference type="PROSITE" id="PS00211">
    <property type="entry name" value="ABC_TRANSPORTER_1"/>
    <property type="match status" value="1"/>
</dbReference>
<dbReference type="InterPro" id="IPR003593">
    <property type="entry name" value="AAA+_ATPase"/>
</dbReference>
<gene>
    <name evidence="5" type="ORF">CUN60_08410</name>
</gene>
<dbReference type="Proteomes" id="UP000236655">
    <property type="component" value="Chromosome"/>
</dbReference>
<sequence>MNKIIAKDISLDRGEKQLLKNISFSIASGEQVFLTGSAGSGKTSLAMALAGQTYVSGSIDSSYDSDSVFLPKTILVSQHFSFKNKFGLSEFYYQQRYNSYDSEDSLTLLEVINNESQDAAQVNKLIAIMHIEHRINAPLIQLSSGERKKLQLILAFLKPAQIMILDNPYIGLDVDSVTKLNLFIHELCNLGVTFILISDSSEIPNFITHVAEITQKQISFMPKAEYLSTQVDSNTSEITISYDAVKSLLMPITSLSGDEIVRMENVSIKYGEKTVLNQVNWLVEKGDKWLLSGHNGAGKSTLLSLVTGDNPQAYANQLFLFGKKRGSGETIWDIKRNIGYISPELHWNFTTNLSCLDTIISGFFDTPGLYGKANVEQTKIASEWLEVLNLDEYSNTKFGQVSHGTQRMLLLLRALVKNPPLFIFDEPCQGLDEFHTRQFTRLVDALFADSEHTIIYISHRSDQIPTCVNKKIRLVNGCVVND</sequence>
<dbReference type="PANTHER" id="PTHR43158:SF2">
    <property type="entry name" value="SKFA PEPTIDE EXPORT ATP-BINDING PROTEIN SKFE"/>
    <property type="match status" value="1"/>
</dbReference>
<keyword evidence="3" id="KW-0067">ATP-binding</keyword>
<keyword evidence="2" id="KW-0547">Nucleotide-binding</keyword>
<dbReference type="SUPFAM" id="SSF52540">
    <property type="entry name" value="P-loop containing nucleoside triphosphate hydrolases"/>
    <property type="match status" value="2"/>
</dbReference>
<feature type="domain" description="ABC transporter" evidence="4">
    <location>
        <begin position="4"/>
        <end position="240"/>
    </location>
</feature>
<organism evidence="5 6">
    <name type="scientific">Aquella oligotrophica</name>
    <dbReference type="NCBI Taxonomy" id="2067065"/>
    <lineage>
        <taxon>Bacteria</taxon>
        <taxon>Pseudomonadati</taxon>
        <taxon>Pseudomonadota</taxon>
        <taxon>Betaproteobacteria</taxon>
        <taxon>Neisseriales</taxon>
        <taxon>Neisseriaceae</taxon>
        <taxon>Aquella</taxon>
    </lineage>
</organism>
<dbReference type="InterPro" id="IPR027417">
    <property type="entry name" value="P-loop_NTPase"/>
</dbReference>
<evidence type="ECO:0000256" key="2">
    <source>
        <dbReference type="ARBA" id="ARBA00022741"/>
    </source>
</evidence>
<dbReference type="KEGG" id="nba:CUN60_08410"/>
<protein>
    <submittedName>
        <fullName evidence="5">ABC transporter</fullName>
    </submittedName>
</protein>
<dbReference type="Gene3D" id="3.40.50.300">
    <property type="entry name" value="P-loop containing nucleotide triphosphate hydrolases"/>
    <property type="match status" value="2"/>
</dbReference>
<evidence type="ECO:0000313" key="5">
    <source>
        <dbReference type="EMBL" id="AUR52316.1"/>
    </source>
</evidence>
<keyword evidence="1" id="KW-1003">Cell membrane</keyword>
<dbReference type="PROSITE" id="PS50893">
    <property type="entry name" value="ABC_TRANSPORTER_2"/>
    <property type="match status" value="2"/>
</dbReference>
<dbReference type="RefSeq" id="WP_102951609.1">
    <property type="nucleotide sequence ID" value="NZ_CP024847.1"/>
</dbReference>
<evidence type="ECO:0000259" key="4">
    <source>
        <dbReference type="PROSITE" id="PS50893"/>
    </source>
</evidence>
<dbReference type="EMBL" id="CP024847">
    <property type="protein sequence ID" value="AUR52316.1"/>
    <property type="molecule type" value="Genomic_DNA"/>
</dbReference>